<reference evidence="2" key="1">
    <citation type="journal article" date="2011" name="Nat. Commun.">
        <title>Effector diversification within compartments of the Leptosphaeria maculans genome affected by Repeat-Induced Point mutations.</title>
        <authorList>
            <person name="Rouxel T."/>
            <person name="Grandaubert J."/>
            <person name="Hane J.K."/>
            <person name="Hoede C."/>
            <person name="van de Wouw A.P."/>
            <person name="Couloux A."/>
            <person name="Dominguez V."/>
            <person name="Anthouard V."/>
            <person name="Bally P."/>
            <person name="Bourras S."/>
            <person name="Cozijnsen A.J."/>
            <person name="Ciuffetti L.M."/>
            <person name="Degrave A."/>
            <person name="Dilmaghani A."/>
            <person name="Duret L."/>
            <person name="Fudal I."/>
            <person name="Goodwin S.B."/>
            <person name="Gout L."/>
            <person name="Glaser N."/>
            <person name="Linglin J."/>
            <person name="Kema G.H.J."/>
            <person name="Lapalu N."/>
            <person name="Lawrence C.B."/>
            <person name="May K."/>
            <person name="Meyer M."/>
            <person name="Ollivier B."/>
            <person name="Poulain J."/>
            <person name="Schoch C.L."/>
            <person name="Simon A."/>
            <person name="Spatafora J.W."/>
            <person name="Stachowiak A."/>
            <person name="Turgeon B.G."/>
            <person name="Tyler B.M."/>
            <person name="Vincent D."/>
            <person name="Weissenbach J."/>
            <person name="Amselem J."/>
            <person name="Quesneville H."/>
            <person name="Oliver R.P."/>
            <person name="Wincker P."/>
            <person name="Balesdent M.-H."/>
            <person name="Howlett B.J."/>
        </authorList>
    </citation>
    <scope>NUCLEOTIDE SEQUENCE [LARGE SCALE GENOMIC DNA]</scope>
    <source>
        <strain evidence="2">JN3 / isolate v23.1.3 / race Av1-4-5-6-7-8</strain>
    </source>
</reference>
<accession>E5A924</accession>
<sequence length="182" mass="20798">MHSTALLEFEPCPAVQLRAYRRRIVKGKPRRSVSHDRPGKHRVSTTSRISIPPRRLVTTCEMETCYKPVRIRGAPQIPQPWWETCSKNGLQFALGLVWCIEFSGWPGDLSGLHCQPRDSGARECLRKLACIAQLMALSVWWRVCRKGFFHDVDSLWAAVVFWRKKLREGPANPSLCGDDTVQ</sequence>
<dbReference type="HOGENOM" id="CLU_1482243_0_0_1"/>
<proteinExistence type="predicted"/>
<evidence type="ECO:0000313" key="2">
    <source>
        <dbReference type="Proteomes" id="UP000002668"/>
    </source>
</evidence>
<dbReference type="VEuPathDB" id="FungiDB:LEMA_P077080.1"/>
<dbReference type="EMBL" id="FP929137">
    <property type="protein sequence ID" value="CBY00119.1"/>
    <property type="molecule type" value="Genomic_DNA"/>
</dbReference>
<dbReference type="AlphaFoldDB" id="E5A924"/>
<gene>
    <name evidence="1" type="ORF">LEMA_P077080.1</name>
</gene>
<organism evidence="2">
    <name type="scientific">Leptosphaeria maculans (strain JN3 / isolate v23.1.3 / race Av1-4-5-6-7-8)</name>
    <name type="common">Blackleg fungus</name>
    <name type="synonym">Phoma lingam</name>
    <dbReference type="NCBI Taxonomy" id="985895"/>
    <lineage>
        <taxon>Eukaryota</taxon>
        <taxon>Fungi</taxon>
        <taxon>Dikarya</taxon>
        <taxon>Ascomycota</taxon>
        <taxon>Pezizomycotina</taxon>
        <taxon>Dothideomycetes</taxon>
        <taxon>Pleosporomycetidae</taxon>
        <taxon>Pleosporales</taxon>
        <taxon>Pleosporineae</taxon>
        <taxon>Leptosphaeriaceae</taxon>
        <taxon>Plenodomus</taxon>
        <taxon>Plenodomus lingam/Leptosphaeria maculans species complex</taxon>
    </lineage>
</organism>
<dbReference type="Proteomes" id="UP000002668">
    <property type="component" value="Genome"/>
</dbReference>
<name>E5A924_LEPMJ</name>
<keyword evidence="2" id="KW-1185">Reference proteome</keyword>
<dbReference type="InParanoid" id="E5A924"/>
<protein>
    <submittedName>
        <fullName evidence="1">Predicted protein</fullName>
    </submittedName>
</protein>
<evidence type="ECO:0000313" key="1">
    <source>
        <dbReference type="EMBL" id="CBY00119.1"/>
    </source>
</evidence>